<protein>
    <submittedName>
        <fullName evidence="1">Uncharacterized protein</fullName>
    </submittedName>
</protein>
<evidence type="ECO:0000313" key="2">
    <source>
        <dbReference type="Proteomes" id="UP001279734"/>
    </source>
</evidence>
<dbReference type="EMBL" id="BSYO01000006">
    <property type="protein sequence ID" value="GMH05931.1"/>
    <property type="molecule type" value="Genomic_DNA"/>
</dbReference>
<organism evidence="1 2">
    <name type="scientific">Nepenthes gracilis</name>
    <name type="common">Slender pitcher plant</name>
    <dbReference type="NCBI Taxonomy" id="150966"/>
    <lineage>
        <taxon>Eukaryota</taxon>
        <taxon>Viridiplantae</taxon>
        <taxon>Streptophyta</taxon>
        <taxon>Embryophyta</taxon>
        <taxon>Tracheophyta</taxon>
        <taxon>Spermatophyta</taxon>
        <taxon>Magnoliopsida</taxon>
        <taxon>eudicotyledons</taxon>
        <taxon>Gunneridae</taxon>
        <taxon>Pentapetalae</taxon>
        <taxon>Caryophyllales</taxon>
        <taxon>Nepenthaceae</taxon>
        <taxon>Nepenthes</taxon>
    </lineage>
</organism>
<gene>
    <name evidence="1" type="ORF">Nepgr_007771</name>
</gene>
<keyword evidence="2" id="KW-1185">Reference proteome</keyword>
<evidence type="ECO:0000313" key="1">
    <source>
        <dbReference type="EMBL" id="GMH05931.1"/>
    </source>
</evidence>
<dbReference type="AlphaFoldDB" id="A0AAD3S8F8"/>
<dbReference type="Proteomes" id="UP001279734">
    <property type="component" value="Unassembled WGS sequence"/>
</dbReference>
<comment type="caution">
    <text evidence="1">The sequence shown here is derived from an EMBL/GenBank/DDBJ whole genome shotgun (WGS) entry which is preliminary data.</text>
</comment>
<name>A0AAD3S8F8_NEPGR</name>
<proteinExistence type="predicted"/>
<reference evidence="1" key="1">
    <citation type="submission" date="2023-05" db="EMBL/GenBank/DDBJ databases">
        <title>Nepenthes gracilis genome sequencing.</title>
        <authorList>
            <person name="Fukushima K."/>
        </authorList>
    </citation>
    <scope>NUCLEOTIDE SEQUENCE</scope>
    <source>
        <strain evidence="1">SING2019-196</strain>
    </source>
</reference>
<sequence length="148" mass="16231">MCFLKLIEVPCPIVDRGAFLTNGLSLPSPFQPRKLSLSRSFVTLESSFSFSHFEDFVIGLFFMHAHDILVACEAYLNGAQGGILVKGGVQSVDICGKSCSESFKLNLPSYINTLVQAFSKIGVKDCEKYHVVCGPGGEDYTFFSIRCV</sequence>
<accession>A0AAD3S8F8</accession>